<feature type="region of interest" description="Disordered" evidence="3">
    <location>
        <begin position="631"/>
        <end position="687"/>
    </location>
</feature>
<keyword evidence="6" id="KW-1185">Reference proteome</keyword>
<dbReference type="PIRSF" id="PIRSF037016">
    <property type="entry name" value="Pseudouridin_synth_euk_prd"/>
    <property type="match status" value="1"/>
</dbReference>
<dbReference type="GO" id="GO:0009982">
    <property type="term" value="F:pseudouridine synthase activity"/>
    <property type="evidence" value="ECO:0007669"/>
    <property type="project" value="InterPro"/>
</dbReference>
<evidence type="ECO:0000259" key="4">
    <source>
        <dbReference type="PROSITE" id="PS50984"/>
    </source>
</evidence>
<dbReference type="GO" id="GO:0003723">
    <property type="term" value="F:RNA binding"/>
    <property type="evidence" value="ECO:0007669"/>
    <property type="project" value="InterPro"/>
</dbReference>
<protein>
    <recommendedName>
        <fullName evidence="4">TRUD domain-containing protein</fullName>
    </recommendedName>
</protein>
<dbReference type="Proteomes" id="UP000775872">
    <property type="component" value="Unassembled WGS sequence"/>
</dbReference>
<dbReference type="PANTHER" id="PTHR13326:SF21">
    <property type="entry name" value="PSEUDOURIDYLATE SYNTHASE PUS7L"/>
    <property type="match status" value="1"/>
</dbReference>
<name>A0A9N9Z555_9HYPO</name>
<sequence>MGDRASASRMRALGITQSTTPLASAWTGDLRVRFTDFQVNEISEDGSVVHLSKIGLGEEKPSSQTVANPPVKEEVKEEAKAPEGKPAQDSEKPKAETVPEVSAEDVAILASLAGDQFAKDVVEMFQNANDEAFQKKTATALPTDDRSKRGQIHQEVRRIFNSRIDTNTDDSGAIVASIPKRGAKRRARGGRNNNAGGGPREEKPSGDYLHFTLYKENRDTLDAVNQVSRMLRVKPQAIGYAGTKDRRASTAQRCSVRHMRQRALAGINGKLRGVETGDYEYKQRPIHLGELRGNEFAITIKNCTMAGEAPGAPIAERLESMRGNVQPAMDHLIKHGWINYFGHQRFGTHEIGTHEIGKLILGEKYQEAVDSLLSYDAEIADKAEKGELPEEASKRDEYLRHQACMLFRTGKDYDRAEKIIPRRFGAETSVLRHLNRSGIQSRKDVVGALIHITRGLRTMYLHAYQSHVWNHVASRRWELYGEKVVKGDLIIVEAEQKPLISGQDDDGDDIVNVVEDEDGDNTRARALTEEEAASGRYTIRDIVLPSPGYEVVYPDNEIGAFYAEFMGREENGKLDPHQMRRMRREWSLPGRYRKLMNGFLAQPSFEVKAYADDMEQMHPTDLDLLRSKKAANENGKRHRDDQDDGPASKKQKDVSEDGVAEDGAAEDGADKDITMEDPSEKPAVQEQAQDKIAVVVKFQLGSSAYATVTLRELMGDPPEEVN</sequence>
<dbReference type="OrthoDB" id="447290at2759"/>
<feature type="compositionally biased region" description="Basic and acidic residues" evidence="3">
    <location>
        <begin position="631"/>
        <end position="655"/>
    </location>
</feature>
<evidence type="ECO:0000313" key="5">
    <source>
        <dbReference type="EMBL" id="CAH0049227.1"/>
    </source>
</evidence>
<dbReference type="AlphaFoldDB" id="A0A9N9Z555"/>
<evidence type="ECO:0000256" key="1">
    <source>
        <dbReference type="ARBA" id="ARBA00007953"/>
    </source>
</evidence>
<comment type="similarity">
    <text evidence="1">Belongs to the pseudouridine synthase TruD family.</text>
</comment>
<accession>A0A9N9Z555</accession>
<feature type="compositionally biased region" description="Basic and acidic residues" evidence="3">
    <location>
        <begin position="71"/>
        <end position="97"/>
    </location>
</feature>
<feature type="compositionally biased region" description="Basic and acidic residues" evidence="3">
    <location>
        <begin position="668"/>
        <end position="680"/>
    </location>
</feature>
<reference evidence="6" key="1">
    <citation type="submission" date="2019-06" db="EMBL/GenBank/DDBJ databases">
        <authorList>
            <person name="Broberg M."/>
        </authorList>
    </citation>
    <scope>NUCLEOTIDE SEQUENCE [LARGE SCALE GENOMIC DNA]</scope>
</reference>
<feature type="compositionally biased region" description="Acidic residues" evidence="3">
    <location>
        <begin position="656"/>
        <end position="667"/>
    </location>
</feature>
<dbReference type="InterPro" id="IPR001656">
    <property type="entry name" value="PsdUridine_synth_TruD"/>
</dbReference>
<gene>
    <name evidence="5" type="ORF">CSOL1703_00001182</name>
</gene>
<dbReference type="Pfam" id="PF01142">
    <property type="entry name" value="TruD"/>
    <property type="match status" value="1"/>
</dbReference>
<dbReference type="PROSITE" id="PS50984">
    <property type="entry name" value="TRUD"/>
    <property type="match status" value="1"/>
</dbReference>
<keyword evidence="2" id="KW-0413">Isomerase</keyword>
<reference evidence="5 6" key="2">
    <citation type="submission" date="2021-10" db="EMBL/GenBank/DDBJ databases">
        <authorList>
            <person name="Piombo E."/>
        </authorList>
    </citation>
    <scope>NUCLEOTIDE SEQUENCE [LARGE SCALE GENOMIC DNA]</scope>
</reference>
<dbReference type="InterPro" id="IPR020103">
    <property type="entry name" value="PsdUridine_synth_cat_dom_sf"/>
</dbReference>
<feature type="domain" description="TRUD" evidence="4">
    <location>
        <begin position="336"/>
        <end position="598"/>
    </location>
</feature>
<proteinExistence type="inferred from homology"/>
<dbReference type="InterPro" id="IPR011760">
    <property type="entry name" value="PsdUridine_synth_TruD_insert"/>
</dbReference>
<feature type="region of interest" description="Disordered" evidence="3">
    <location>
        <begin position="175"/>
        <end position="206"/>
    </location>
</feature>
<dbReference type="CDD" id="cd02576">
    <property type="entry name" value="PseudoU_synth_ScPUS7"/>
    <property type="match status" value="1"/>
</dbReference>
<comment type="caution">
    <text evidence="5">The sequence shown here is derived from an EMBL/GenBank/DDBJ whole genome shotgun (WGS) entry which is preliminary data.</text>
</comment>
<dbReference type="PANTHER" id="PTHR13326">
    <property type="entry name" value="TRNA PSEUDOURIDINE SYNTHASE D"/>
    <property type="match status" value="1"/>
</dbReference>
<dbReference type="InterPro" id="IPR042214">
    <property type="entry name" value="TruD_catalytic"/>
</dbReference>
<dbReference type="SUPFAM" id="SSF55120">
    <property type="entry name" value="Pseudouridine synthase"/>
    <property type="match status" value="1"/>
</dbReference>
<evidence type="ECO:0000256" key="3">
    <source>
        <dbReference type="SAM" id="MobiDB-lite"/>
    </source>
</evidence>
<feature type="region of interest" description="Disordered" evidence="3">
    <location>
        <begin position="54"/>
        <end position="99"/>
    </location>
</feature>
<dbReference type="EMBL" id="CABFOC020000035">
    <property type="protein sequence ID" value="CAH0049227.1"/>
    <property type="molecule type" value="Genomic_DNA"/>
</dbReference>
<dbReference type="Gene3D" id="3.30.2350.20">
    <property type="entry name" value="TruD, catalytic domain"/>
    <property type="match status" value="2"/>
</dbReference>
<dbReference type="GO" id="GO:0001522">
    <property type="term" value="P:pseudouridine synthesis"/>
    <property type="evidence" value="ECO:0007669"/>
    <property type="project" value="InterPro"/>
</dbReference>
<organism evidence="5 6">
    <name type="scientific">Clonostachys solani</name>
    <dbReference type="NCBI Taxonomy" id="160281"/>
    <lineage>
        <taxon>Eukaryota</taxon>
        <taxon>Fungi</taxon>
        <taxon>Dikarya</taxon>
        <taxon>Ascomycota</taxon>
        <taxon>Pezizomycotina</taxon>
        <taxon>Sordariomycetes</taxon>
        <taxon>Hypocreomycetidae</taxon>
        <taxon>Hypocreales</taxon>
        <taxon>Bionectriaceae</taxon>
        <taxon>Clonostachys</taxon>
    </lineage>
</organism>
<dbReference type="GO" id="GO:0005634">
    <property type="term" value="C:nucleus"/>
    <property type="evidence" value="ECO:0007669"/>
    <property type="project" value="TreeGrafter"/>
</dbReference>
<evidence type="ECO:0000256" key="2">
    <source>
        <dbReference type="ARBA" id="ARBA00023235"/>
    </source>
</evidence>
<evidence type="ECO:0000313" key="6">
    <source>
        <dbReference type="Proteomes" id="UP000775872"/>
    </source>
</evidence>
<dbReference type="NCBIfam" id="TIGR00094">
    <property type="entry name" value="tRNA_TruD_broad"/>
    <property type="match status" value="1"/>
</dbReference>